<dbReference type="GO" id="GO:0005789">
    <property type="term" value="C:endoplasmic reticulum membrane"/>
    <property type="evidence" value="ECO:0007669"/>
    <property type="project" value="UniProtKB-SubCell"/>
</dbReference>
<keyword evidence="6 8" id="KW-0342">GTP-binding</keyword>
<feature type="domain" description="GB1/RHD3-type G" evidence="11">
    <location>
        <begin position="1"/>
        <end position="225"/>
    </location>
</feature>
<evidence type="ECO:0000256" key="8">
    <source>
        <dbReference type="HAMAP-Rule" id="MF_03109"/>
    </source>
</evidence>
<comment type="caution">
    <text evidence="12">The sequence shown here is derived from an EMBL/GenBank/DDBJ whole genome shotgun (WGS) entry which is preliminary data.</text>
</comment>
<accession>A0A9W8LVW4</accession>
<dbReference type="GO" id="GO:0016320">
    <property type="term" value="P:endoplasmic reticulum membrane fusion"/>
    <property type="evidence" value="ECO:0007669"/>
    <property type="project" value="TreeGrafter"/>
</dbReference>
<dbReference type="Pfam" id="PF05879">
    <property type="entry name" value="RHD3_GTPase"/>
    <property type="match status" value="1"/>
</dbReference>
<dbReference type="AlphaFoldDB" id="A0A9W8LVW4"/>
<reference evidence="12" key="1">
    <citation type="submission" date="2022-07" db="EMBL/GenBank/DDBJ databases">
        <title>Phylogenomic reconstructions and comparative analyses of Kickxellomycotina fungi.</title>
        <authorList>
            <person name="Reynolds N.K."/>
            <person name="Stajich J.E."/>
            <person name="Barry K."/>
            <person name="Grigoriev I.V."/>
            <person name="Crous P."/>
            <person name="Smith M.E."/>
        </authorList>
    </citation>
    <scope>NUCLEOTIDE SEQUENCE</scope>
    <source>
        <strain evidence="12">NRRL 1565</strain>
    </source>
</reference>
<feature type="region of interest" description="Disordered" evidence="9">
    <location>
        <begin position="698"/>
        <end position="764"/>
    </location>
</feature>
<dbReference type="PANTHER" id="PTHR45923">
    <property type="entry name" value="PROTEIN SEY1"/>
    <property type="match status" value="1"/>
</dbReference>
<comment type="similarity">
    <text evidence="8">Belongs to the TRAFAC class dynamin-like GTPase superfamily. GB1/RHD3 GTPase family. RHD3 subfamily.</text>
</comment>
<dbReference type="Proteomes" id="UP001140094">
    <property type="component" value="Unassembled WGS sequence"/>
</dbReference>
<dbReference type="Pfam" id="PF20428">
    <property type="entry name" value="Sey1_3HB"/>
    <property type="match status" value="1"/>
</dbReference>
<evidence type="ECO:0000313" key="13">
    <source>
        <dbReference type="Proteomes" id="UP001140094"/>
    </source>
</evidence>
<comment type="caution">
    <text evidence="8">Lacks conserved residue(s) required for the propagation of feature annotation.</text>
</comment>
<evidence type="ECO:0000256" key="4">
    <source>
        <dbReference type="ARBA" id="ARBA00022824"/>
    </source>
</evidence>
<dbReference type="Gene3D" id="3.40.50.300">
    <property type="entry name" value="P-loop containing nucleotide triphosphate hydrolases"/>
    <property type="match status" value="1"/>
</dbReference>
<dbReference type="InterPro" id="IPR030386">
    <property type="entry name" value="G_GB1_RHD3_dom"/>
</dbReference>
<dbReference type="InterPro" id="IPR046758">
    <property type="entry name" value="Sey1/RHD3-like_3HB"/>
</dbReference>
<evidence type="ECO:0000256" key="5">
    <source>
        <dbReference type="ARBA" id="ARBA00022989"/>
    </source>
</evidence>
<evidence type="ECO:0000256" key="2">
    <source>
        <dbReference type="ARBA" id="ARBA00022741"/>
    </source>
</evidence>
<keyword evidence="5 8" id="KW-1133">Transmembrane helix</keyword>
<evidence type="ECO:0000256" key="3">
    <source>
        <dbReference type="ARBA" id="ARBA00022801"/>
    </source>
</evidence>
<evidence type="ECO:0000256" key="9">
    <source>
        <dbReference type="SAM" id="MobiDB-lite"/>
    </source>
</evidence>
<proteinExistence type="inferred from homology"/>
<comment type="subcellular location">
    <subcellularLocation>
        <location evidence="8">Endoplasmic reticulum membrane</location>
        <topology evidence="8">Multi-pass membrane protein</topology>
    </subcellularLocation>
    <text evidence="8">Enriched in the cortical ER. Concentrated in punctae along the ER tubules.</text>
</comment>
<evidence type="ECO:0000256" key="6">
    <source>
        <dbReference type="ARBA" id="ARBA00023134"/>
    </source>
</evidence>
<keyword evidence="1 8" id="KW-0812">Transmembrane</keyword>
<dbReference type="GO" id="GO:0005525">
    <property type="term" value="F:GTP binding"/>
    <property type="evidence" value="ECO:0007669"/>
    <property type="project" value="UniProtKB-UniRule"/>
</dbReference>
<evidence type="ECO:0000256" key="7">
    <source>
        <dbReference type="ARBA" id="ARBA00023136"/>
    </source>
</evidence>
<dbReference type="EMBL" id="JANBUO010000157">
    <property type="protein sequence ID" value="KAJ2806820.1"/>
    <property type="molecule type" value="Genomic_DNA"/>
</dbReference>
<sequence>MDGRDTASGNVGTLLNRLFGTRFDVMDEEQRQQTTRGIWGDRGTDGMPVLIMDVEGTDGRERGENQDFERKSALFSLAMAEVLLVNMWETMVGLYNGANMGLLKTVMEVNLQLFGGGREGKTLLYFVIRDHVSPTPLENLAKTLCKDMERIWAELSKPSGLEATQLSDYFDLKFVSLPHKLLQPEAFEKAAVGLRKQFTDKKSDDYVFRSAYKRQVPADGFAHYAQAVWEKVVSNKDLDLPTQQELLAQYRCDEIAAAALEPFRAALEPLRPRVRAGEIVDTLGSVAGAARNQAVTEFDEQAARYHAGVYAKKRAAFVQTLDGELHSLALNQVKNALAQAAETFSTEGSQVLEDAAEGDSDANTKGFAEIVGAVRRRVRTWFDKVVAGLAVGEESAGAFAAETRQLEAMLDATTAKLRTAEMERALEQLRRTARETLGEETAEQLNNPGADGMWAGVMAAFDAASHRADEQLQRRMERAEVEGGDARRRLEQRLHRGLWEELVALLREEVADQMVLLRLRGALEDRFRYDANGLPRVWRPSDDIDAYFAEARSSAQALLPLLSRIDPSASRVLASNAYFPSGFDPASTLTLISASRLRDLGRRFGREADALYLEAKRALVATQNRVPPWVLVLLVVLGWNEAMTILFNPIYLVLTALVAGTALVLHNLRLWGPAMRAAGGLANVANDHVHNLLVEAVNRTDPARNNTRPLRRSRSRQGPRSDDIELEPLPEGASSQLSLDSEDASSKTSSSEHLHSDAASASSK</sequence>
<dbReference type="HAMAP" id="MF_03109">
    <property type="entry name" value="Sey1"/>
    <property type="match status" value="1"/>
</dbReference>
<evidence type="ECO:0000313" key="12">
    <source>
        <dbReference type="EMBL" id="KAJ2806820.1"/>
    </source>
</evidence>
<feature type="topological domain" description="Cytoplasmic" evidence="8">
    <location>
        <begin position="1"/>
        <end position="625"/>
    </location>
</feature>
<dbReference type="PROSITE" id="PS51715">
    <property type="entry name" value="G_GB1_RHD3"/>
    <property type="match status" value="1"/>
</dbReference>
<organism evidence="12 13">
    <name type="scientific">Coemansia guatemalensis</name>
    <dbReference type="NCBI Taxonomy" id="2761395"/>
    <lineage>
        <taxon>Eukaryota</taxon>
        <taxon>Fungi</taxon>
        <taxon>Fungi incertae sedis</taxon>
        <taxon>Zoopagomycota</taxon>
        <taxon>Kickxellomycotina</taxon>
        <taxon>Kickxellomycetes</taxon>
        <taxon>Kickxellales</taxon>
        <taxon>Kickxellaceae</taxon>
        <taxon>Coemansia</taxon>
    </lineage>
</organism>
<keyword evidence="13" id="KW-1185">Reference proteome</keyword>
<dbReference type="CDD" id="cd01851">
    <property type="entry name" value="GBP"/>
    <property type="match status" value="1"/>
</dbReference>
<feature type="topological domain" description="Cytoplasmic" evidence="8">
    <location>
        <begin position="671"/>
        <end position="764"/>
    </location>
</feature>
<gene>
    <name evidence="8 12" type="primary">SEY1</name>
    <name evidence="12" type="ORF">H4R20_001541</name>
</gene>
<dbReference type="InterPro" id="IPR008803">
    <property type="entry name" value="RHD3/Sey1"/>
</dbReference>
<dbReference type="InterPro" id="IPR027417">
    <property type="entry name" value="P-loop_NTPase"/>
</dbReference>
<evidence type="ECO:0000256" key="10">
    <source>
        <dbReference type="SAM" id="Phobius"/>
    </source>
</evidence>
<feature type="coiled-coil region" evidence="8">
    <location>
        <begin position="403"/>
        <end position="439"/>
    </location>
</feature>
<keyword evidence="7 8" id="KW-0472">Membrane</keyword>
<dbReference type="PANTHER" id="PTHR45923:SF2">
    <property type="entry name" value="PROTEIN SEY1"/>
    <property type="match status" value="1"/>
</dbReference>
<evidence type="ECO:0000256" key="1">
    <source>
        <dbReference type="ARBA" id="ARBA00022692"/>
    </source>
</evidence>
<dbReference type="FunFam" id="3.40.50.300:FF:000727">
    <property type="entry name" value="Protein SEY1 homolog"/>
    <property type="match status" value="1"/>
</dbReference>
<feature type="transmembrane region" description="Helical" evidence="10">
    <location>
        <begin position="650"/>
        <end position="668"/>
    </location>
</feature>
<keyword evidence="8" id="KW-0175">Coiled coil</keyword>
<feature type="topological domain" description="Lumenal" evidence="8">
    <location>
        <begin position="647"/>
        <end position="649"/>
    </location>
</feature>
<dbReference type="OrthoDB" id="1597724at2759"/>
<protein>
    <submittedName>
        <fullName evidence="12">Dynamin-like GTPase that mediates homotypic ER fusion</fullName>
    </submittedName>
</protein>
<name>A0A9W8LVW4_9FUNG</name>
<keyword evidence="4 8" id="KW-0256">Endoplasmic reticulum</keyword>
<evidence type="ECO:0000259" key="11">
    <source>
        <dbReference type="PROSITE" id="PS51715"/>
    </source>
</evidence>
<dbReference type="SUPFAM" id="SSF52540">
    <property type="entry name" value="P-loop containing nucleoside triphosphate hydrolases"/>
    <property type="match status" value="1"/>
</dbReference>
<keyword evidence="2 8" id="KW-0547">Nucleotide-binding</keyword>
<keyword evidence="3 8" id="KW-0378">Hydrolase</keyword>
<dbReference type="GO" id="GO:0003924">
    <property type="term" value="F:GTPase activity"/>
    <property type="evidence" value="ECO:0007669"/>
    <property type="project" value="UniProtKB-UniRule"/>
</dbReference>